<evidence type="ECO:0008006" key="4">
    <source>
        <dbReference type="Google" id="ProtNLM"/>
    </source>
</evidence>
<proteinExistence type="predicted"/>
<dbReference type="Proteomes" id="UP000093281">
    <property type="component" value="Unassembled WGS sequence"/>
</dbReference>
<dbReference type="InterPro" id="IPR011204">
    <property type="entry name" value="Virulence_RhuM-like"/>
</dbReference>
<comment type="caution">
    <text evidence="2">The sequence shown here is derived from an EMBL/GenBank/DDBJ whole genome shotgun (WGS) entry which is preliminary data.</text>
</comment>
<protein>
    <recommendedName>
        <fullName evidence="4">DNA-binding protein</fullName>
    </recommendedName>
</protein>
<dbReference type="RefSeq" id="WP_066186706.1">
    <property type="nucleotide sequence ID" value="NZ_LCUJ01000005.1"/>
</dbReference>
<reference evidence="3" key="1">
    <citation type="submission" date="2015-05" db="EMBL/GenBank/DDBJ databases">
        <authorList>
            <person name="Rovetto F."/>
            <person name="Cocolin L."/>
            <person name="Illeghems K."/>
            <person name="Van Nieuwerburgh F."/>
            <person name="Houf K."/>
        </authorList>
    </citation>
    <scope>NUCLEOTIDE SEQUENCE [LARGE SCALE GENOMIC DNA]</scope>
    <source>
        <strain evidence="3">DU22</strain>
    </source>
</reference>
<organism evidence="2 3">
    <name type="scientific">Aliarcobacter thereius</name>
    <dbReference type="NCBI Taxonomy" id="544718"/>
    <lineage>
        <taxon>Bacteria</taxon>
        <taxon>Pseudomonadati</taxon>
        <taxon>Campylobacterota</taxon>
        <taxon>Epsilonproteobacteria</taxon>
        <taxon>Campylobacterales</taxon>
        <taxon>Arcobacteraceae</taxon>
        <taxon>Aliarcobacter</taxon>
    </lineage>
</organism>
<evidence type="ECO:0000256" key="1">
    <source>
        <dbReference type="SAM" id="Coils"/>
    </source>
</evidence>
<feature type="coiled-coil region" evidence="1">
    <location>
        <begin position="132"/>
        <end position="159"/>
    </location>
</feature>
<dbReference type="EMBL" id="LCUJ01000005">
    <property type="protein sequence ID" value="OCL98598.1"/>
    <property type="molecule type" value="Genomic_DNA"/>
</dbReference>
<dbReference type="STRING" id="544718.AAX25_01915"/>
<dbReference type="PANTHER" id="PTHR35810">
    <property type="entry name" value="CYTOPLASMIC PROTEIN-RELATED"/>
    <property type="match status" value="1"/>
</dbReference>
<sequence>MQDLSNLVVYNDGELELKVSVDSETIWLTQLQMSQLFDTSTDNVGLHLKNIYLEKELNENLTTEFFSVVRKEGNRLVKRELKHYNLDAIICVGYRVSSLRATKFRQWATSVLKNYIQNGYAINGEKITNDRFVSLENDVNNLKSQMNKINSKIKDNSLEFNQNIFFDGQIYDAYSFVNDLIKLSKSEIVLIDNYIDDTVFTLFSKYPNINFIIYTNNISKQLKLDFEKYSKQYKNISLKTFKSSHDRFLIIDKNEIYHLGASLKDLGKKCFAFSKMSLDSLNLNHILDKLES</sequence>
<evidence type="ECO:0000313" key="2">
    <source>
        <dbReference type="EMBL" id="OCL98598.1"/>
    </source>
</evidence>
<name>A0A1C0B608_9BACT</name>
<dbReference type="PATRIC" id="fig|544718.51.peg.1483"/>
<keyword evidence="1" id="KW-0175">Coiled coil</keyword>
<accession>A0A1C0B608</accession>
<dbReference type="Pfam" id="PF13310">
    <property type="entry name" value="Virulence_RhuM"/>
    <property type="match status" value="1"/>
</dbReference>
<dbReference type="AlphaFoldDB" id="A0A1C0B608"/>
<dbReference type="PANTHER" id="PTHR35810:SF1">
    <property type="entry name" value="CYTOPLASMIC PROTEIN"/>
    <property type="match status" value="1"/>
</dbReference>
<gene>
    <name evidence="2" type="ORF">AAX29_01511</name>
</gene>
<evidence type="ECO:0000313" key="3">
    <source>
        <dbReference type="Proteomes" id="UP000093281"/>
    </source>
</evidence>
<dbReference type="OrthoDB" id="9816206at2"/>